<dbReference type="GeneTree" id="ENSGT01050000244827"/>
<keyword evidence="6" id="KW-1185">Reference proteome</keyword>
<evidence type="ECO:0000256" key="1">
    <source>
        <dbReference type="ARBA" id="ARBA00008307"/>
    </source>
</evidence>
<dbReference type="Pfam" id="PF20266">
    <property type="entry name" value="Mab-21_C"/>
    <property type="match status" value="1"/>
</dbReference>
<dbReference type="GO" id="GO:0002218">
    <property type="term" value="P:activation of innate immune response"/>
    <property type="evidence" value="ECO:0007669"/>
    <property type="project" value="TreeGrafter"/>
</dbReference>
<feature type="region of interest" description="Disordered" evidence="2">
    <location>
        <begin position="1"/>
        <end position="86"/>
    </location>
</feature>
<dbReference type="GO" id="GO:0006974">
    <property type="term" value="P:DNA damage response"/>
    <property type="evidence" value="ECO:0007669"/>
    <property type="project" value="TreeGrafter"/>
</dbReference>
<feature type="domain" description="Mab-21-like HhH/H2TH-like" evidence="4">
    <location>
        <begin position="343"/>
        <end position="443"/>
    </location>
</feature>
<dbReference type="GO" id="GO:0045087">
    <property type="term" value="P:innate immune response"/>
    <property type="evidence" value="ECO:0007669"/>
    <property type="project" value="Ensembl"/>
</dbReference>
<sequence length="456" mass="51427">MPTKGFVRKNRGRTPARAGEDSGVSKGNGTNSPIEDEGASSAPPRSPRGRHKQSNSVRDPCEKNCLEKSPSPLSKTTGCASKSRAAETDVHQVLSTTLGKLRIRKTTRSESTAVINTIVENIIKYFKNRTDCFNQVTSLRTGSYYENVKVGQPDEFDVILAIRVPSVDLRPFGDDGAFYSVAVKNTRRHLLTDFLQGDGIVSASEMLAKFRAHVKNALKSTAMTDVQVERKKKGSPAVTLLVKENGLQISLDVVLGLEVHSAWPSFTKTGFLIEKWLGTKVKKDFRFKPFYLVPKYEGNGSDALDGIYAKDAWRISFSHVEKDILKYHGSAKTCCEAEGTKCCRRECLKLLKHLLEKLKEKYPKDLSKFCSYHAKTMLFHACVKHVYDSDWKMEQLDLCFLRLLEDFQNRLRGGFLPNFFIPTHNVLGSKCNRRSCELLAEYIDFEKINMFPIFLE</sequence>
<dbReference type="GO" id="GO:0035861">
    <property type="term" value="C:site of double-strand break"/>
    <property type="evidence" value="ECO:0007669"/>
    <property type="project" value="TreeGrafter"/>
</dbReference>
<dbReference type="AlphaFoldDB" id="A0A3B3RY07"/>
<dbReference type="STRING" id="1676925.ENSPKIP00000022656"/>
<dbReference type="GO" id="GO:0005634">
    <property type="term" value="C:nucleus"/>
    <property type="evidence" value="ECO:0007669"/>
    <property type="project" value="TreeGrafter"/>
</dbReference>
<dbReference type="InterPro" id="IPR046903">
    <property type="entry name" value="Mab-21-like_nuc_Trfase"/>
</dbReference>
<dbReference type="OrthoDB" id="6054650at2759"/>
<dbReference type="GO" id="GO:0005829">
    <property type="term" value="C:cytosol"/>
    <property type="evidence" value="ECO:0007669"/>
    <property type="project" value="TreeGrafter"/>
</dbReference>
<evidence type="ECO:0000259" key="3">
    <source>
        <dbReference type="Pfam" id="PF03281"/>
    </source>
</evidence>
<dbReference type="GO" id="GO:0038001">
    <property type="term" value="P:paracrine signaling"/>
    <property type="evidence" value="ECO:0007669"/>
    <property type="project" value="TreeGrafter"/>
</dbReference>
<dbReference type="GO" id="GO:0071360">
    <property type="term" value="P:cellular response to exogenous dsRNA"/>
    <property type="evidence" value="ECO:0007669"/>
    <property type="project" value="TreeGrafter"/>
</dbReference>
<reference evidence="5" key="2">
    <citation type="submission" date="2025-09" db="UniProtKB">
        <authorList>
            <consortium name="Ensembl"/>
        </authorList>
    </citation>
    <scope>IDENTIFICATION</scope>
</reference>
<evidence type="ECO:0000313" key="6">
    <source>
        <dbReference type="Proteomes" id="UP000261540"/>
    </source>
</evidence>
<proteinExistence type="inferred from homology"/>
<feature type="compositionally biased region" description="Basic residues" evidence="2">
    <location>
        <begin position="1"/>
        <end position="14"/>
    </location>
</feature>
<dbReference type="SMART" id="SM01265">
    <property type="entry name" value="Mab-21"/>
    <property type="match status" value="1"/>
</dbReference>
<dbReference type="Proteomes" id="UP000261540">
    <property type="component" value="Unplaced"/>
</dbReference>
<evidence type="ECO:0000256" key="2">
    <source>
        <dbReference type="SAM" id="MobiDB-lite"/>
    </source>
</evidence>
<reference evidence="5" key="1">
    <citation type="submission" date="2025-08" db="UniProtKB">
        <authorList>
            <consortium name="Ensembl"/>
        </authorList>
    </citation>
    <scope>IDENTIFICATION</scope>
</reference>
<dbReference type="GO" id="GO:2000042">
    <property type="term" value="P:negative regulation of double-strand break repair via homologous recombination"/>
    <property type="evidence" value="ECO:0007669"/>
    <property type="project" value="TreeGrafter"/>
</dbReference>
<dbReference type="GO" id="GO:0006144">
    <property type="term" value="P:purine nucleobase metabolic process"/>
    <property type="evidence" value="ECO:0007669"/>
    <property type="project" value="Ensembl"/>
</dbReference>
<dbReference type="PANTHER" id="PTHR10656">
    <property type="entry name" value="CELL FATE DETERMINING PROTEIN MAB21-RELATED"/>
    <property type="match status" value="1"/>
</dbReference>
<dbReference type="GO" id="GO:0061501">
    <property type="term" value="F:2',3'-cyclic GMP-AMP synthase activity"/>
    <property type="evidence" value="ECO:0007669"/>
    <property type="project" value="Ensembl"/>
</dbReference>
<dbReference type="Ensembl" id="ENSPKIT00000003326.1">
    <property type="protein sequence ID" value="ENSPKIP00000022656.1"/>
    <property type="gene ID" value="ENSPKIG00000006564.1"/>
</dbReference>
<dbReference type="InterPro" id="IPR024810">
    <property type="entry name" value="MAB21L/cGLR"/>
</dbReference>
<dbReference type="GO" id="GO:0003682">
    <property type="term" value="F:chromatin binding"/>
    <property type="evidence" value="ECO:0007669"/>
    <property type="project" value="TreeGrafter"/>
</dbReference>
<name>A0A3B3RY07_9TELE</name>
<evidence type="ECO:0000313" key="5">
    <source>
        <dbReference type="Ensembl" id="ENSPKIP00000022656.1"/>
    </source>
</evidence>
<feature type="domain" description="Mab-21-like nucleotidyltransferase" evidence="3">
    <location>
        <begin position="144"/>
        <end position="326"/>
    </location>
</feature>
<dbReference type="Gene3D" id="3.30.460.90">
    <property type="match status" value="1"/>
</dbReference>
<dbReference type="GO" id="GO:0003690">
    <property type="term" value="F:double-stranded DNA binding"/>
    <property type="evidence" value="ECO:0007669"/>
    <property type="project" value="TreeGrafter"/>
</dbReference>
<accession>A0A3B3RY07</accession>
<dbReference type="InterPro" id="IPR046906">
    <property type="entry name" value="Mab-21_HhH/H2TH-like"/>
</dbReference>
<dbReference type="Pfam" id="PF03281">
    <property type="entry name" value="Mab-21"/>
    <property type="match status" value="1"/>
</dbReference>
<dbReference type="GO" id="GO:0002230">
    <property type="term" value="P:positive regulation of defense response to virus by host"/>
    <property type="evidence" value="ECO:0007669"/>
    <property type="project" value="TreeGrafter"/>
</dbReference>
<evidence type="ECO:0000259" key="4">
    <source>
        <dbReference type="Pfam" id="PF20266"/>
    </source>
</evidence>
<dbReference type="FunFam" id="1.10.1410.40:FF:000007">
    <property type="entry name" value="Cyclic GMP-AMP synthase"/>
    <property type="match status" value="1"/>
</dbReference>
<dbReference type="PANTHER" id="PTHR10656:SF35">
    <property type="entry name" value="CYCLIC GMP-AMP SYNTHASE"/>
    <property type="match status" value="1"/>
</dbReference>
<feature type="compositionally biased region" description="Polar residues" evidence="2">
    <location>
        <begin position="71"/>
        <end position="80"/>
    </location>
</feature>
<dbReference type="Gene3D" id="1.10.1410.40">
    <property type="match status" value="1"/>
</dbReference>
<protein>
    <submittedName>
        <fullName evidence="5">Cyclic GMP-AMP synthase</fullName>
    </submittedName>
</protein>
<organism evidence="5 6">
    <name type="scientific">Paramormyrops kingsleyae</name>
    <dbReference type="NCBI Taxonomy" id="1676925"/>
    <lineage>
        <taxon>Eukaryota</taxon>
        <taxon>Metazoa</taxon>
        <taxon>Chordata</taxon>
        <taxon>Craniata</taxon>
        <taxon>Vertebrata</taxon>
        <taxon>Euteleostomi</taxon>
        <taxon>Actinopterygii</taxon>
        <taxon>Neopterygii</taxon>
        <taxon>Teleostei</taxon>
        <taxon>Osteoglossocephala</taxon>
        <taxon>Osteoglossomorpha</taxon>
        <taxon>Osteoglossiformes</taxon>
        <taxon>Mormyridae</taxon>
        <taxon>Paramormyrops</taxon>
    </lineage>
</organism>
<dbReference type="GO" id="GO:0032481">
    <property type="term" value="P:positive regulation of type I interferon production"/>
    <property type="evidence" value="ECO:0007669"/>
    <property type="project" value="TreeGrafter"/>
</dbReference>
<comment type="similarity">
    <text evidence="1">Belongs to the mab-21 family.</text>
</comment>